<dbReference type="EMBL" id="FWZX01000013">
    <property type="protein sequence ID" value="SMF39263.1"/>
    <property type="molecule type" value="Genomic_DNA"/>
</dbReference>
<protein>
    <submittedName>
        <fullName evidence="2">Uncharacterized protein</fullName>
    </submittedName>
</protein>
<dbReference type="RefSeq" id="WP_085123798.1">
    <property type="nucleotide sequence ID" value="NZ_FWZX01000013.1"/>
</dbReference>
<feature type="compositionally biased region" description="Polar residues" evidence="1">
    <location>
        <begin position="119"/>
        <end position="129"/>
    </location>
</feature>
<reference evidence="2 3" key="1">
    <citation type="submission" date="2017-04" db="EMBL/GenBank/DDBJ databases">
        <authorList>
            <person name="Afonso C.L."/>
            <person name="Miller P.J."/>
            <person name="Scott M.A."/>
            <person name="Spackman E."/>
            <person name="Goraichik I."/>
            <person name="Dimitrov K.M."/>
            <person name="Suarez D.L."/>
            <person name="Swayne D.E."/>
        </authorList>
    </citation>
    <scope>NUCLEOTIDE SEQUENCE [LARGE SCALE GENOMIC DNA]</scope>
    <source>
        <strain evidence="2 3">USBA 355</strain>
    </source>
</reference>
<gene>
    <name evidence="2" type="ORF">SAMN05428998_113122</name>
</gene>
<evidence type="ECO:0000256" key="1">
    <source>
        <dbReference type="SAM" id="MobiDB-lite"/>
    </source>
</evidence>
<organism evidence="2 3">
    <name type="scientific">Tistlia consotensis USBA 355</name>
    <dbReference type="NCBI Taxonomy" id="560819"/>
    <lineage>
        <taxon>Bacteria</taxon>
        <taxon>Pseudomonadati</taxon>
        <taxon>Pseudomonadota</taxon>
        <taxon>Alphaproteobacteria</taxon>
        <taxon>Rhodospirillales</taxon>
        <taxon>Rhodovibrionaceae</taxon>
        <taxon>Tistlia</taxon>
    </lineage>
</organism>
<dbReference type="Proteomes" id="UP000192917">
    <property type="component" value="Unassembled WGS sequence"/>
</dbReference>
<keyword evidence="3" id="KW-1185">Reference proteome</keyword>
<accession>A0A1Y6C6H1</accession>
<name>A0A1Y6C6H1_9PROT</name>
<evidence type="ECO:0000313" key="2">
    <source>
        <dbReference type="EMBL" id="SMF39263.1"/>
    </source>
</evidence>
<evidence type="ECO:0000313" key="3">
    <source>
        <dbReference type="Proteomes" id="UP000192917"/>
    </source>
</evidence>
<dbReference type="AlphaFoldDB" id="A0A1Y6C6H1"/>
<sequence length="135" mass="14293">MSSMNSLDMDGPFKLDPATVRKVVQGGMPGNFALGHLDGGKRFAVQYVGRHDVDVLDGLMAALRAGIGQPGLTARLFGSDRRANAFKFSYAVDQRAAFEKQCRNYHDFNASGKLENGSHPASPSGSGLSCPTCGA</sequence>
<feature type="region of interest" description="Disordered" evidence="1">
    <location>
        <begin position="115"/>
        <end position="135"/>
    </location>
</feature>
<proteinExistence type="predicted"/>